<sequence length="487" mass="50163">MTKAAALAFLLAGLCYTAWAPLQFLNPRVDRSLSYLSELAAVDQPWSWLVRCADVLAGAACLAGVALAPDERPGGAGAAGWLGLALFGTMTVLDAGVFPLDCAVLSDPSCAAAEAAGRLSVSHTVHAAVSSLALAGAGLSLVALPVSALRRRRLLPLGYGGAVLAVLMAAATAWTLILVAEAEEGVPGVPVGLAQRLQVGVVALWLLLAGAALWRDRTRVVPQRSHVLLQGTGTPPVVICAGMAGAWFHWGRVAEDLRSDHLVIRFDRPGLGLSSGHPGPPSLAEEAGRIAALARRPIVVGHSVAAFHAEAFARLNPGGVAGLVLVDPSCERPAGRGGGTRAARGAVRGAVQRALPALGGTFGATALARLVLPSAHRLLMGPHEEAGLVYGRGRVLAAALAEWLAYPEMAAELDELRRARPLPPVPVVVLSAGSGDACHRDLARLLGARLVPLADSGHEVQLDRPEAVAEAVRTLDVPRDTPPVAGH</sequence>
<proteinExistence type="predicted"/>
<dbReference type="RefSeq" id="WP_386190041.1">
    <property type="nucleotide sequence ID" value="NZ_JBHSBC010000012.1"/>
</dbReference>
<feature type="transmembrane region" description="Helical" evidence="1">
    <location>
        <begin position="48"/>
        <end position="67"/>
    </location>
</feature>
<feature type="transmembrane region" description="Helical" evidence="1">
    <location>
        <begin position="197"/>
        <end position="215"/>
    </location>
</feature>
<dbReference type="GO" id="GO:0016787">
    <property type="term" value="F:hydrolase activity"/>
    <property type="evidence" value="ECO:0007669"/>
    <property type="project" value="UniProtKB-KW"/>
</dbReference>
<evidence type="ECO:0000313" key="4">
    <source>
        <dbReference type="Proteomes" id="UP001595698"/>
    </source>
</evidence>
<dbReference type="Pfam" id="PF06197">
    <property type="entry name" value="DUF998"/>
    <property type="match status" value="1"/>
</dbReference>
<dbReference type="EMBL" id="JBHSBC010000012">
    <property type="protein sequence ID" value="MFC3981375.1"/>
    <property type="molecule type" value="Genomic_DNA"/>
</dbReference>
<accession>A0ABV8F068</accession>
<feature type="transmembrane region" description="Helical" evidence="1">
    <location>
        <begin position="156"/>
        <end position="177"/>
    </location>
</feature>
<feature type="transmembrane region" description="Helical" evidence="1">
    <location>
        <begin position="125"/>
        <end position="144"/>
    </location>
</feature>
<gene>
    <name evidence="3" type="ORF">ACFOYY_14650</name>
</gene>
<dbReference type="Proteomes" id="UP001595698">
    <property type="component" value="Unassembled WGS sequence"/>
</dbReference>
<dbReference type="InterPro" id="IPR000073">
    <property type="entry name" value="AB_hydrolase_1"/>
</dbReference>
<dbReference type="Gene3D" id="3.40.50.1820">
    <property type="entry name" value="alpha/beta hydrolase"/>
    <property type="match status" value="1"/>
</dbReference>
<dbReference type="InterPro" id="IPR029058">
    <property type="entry name" value="AB_hydrolase_fold"/>
</dbReference>
<keyword evidence="3" id="KW-0378">Hydrolase</keyword>
<dbReference type="PANTHER" id="PTHR43798:SF33">
    <property type="entry name" value="HYDROLASE, PUTATIVE (AFU_ORTHOLOGUE AFUA_2G14860)-RELATED"/>
    <property type="match status" value="1"/>
</dbReference>
<evidence type="ECO:0000259" key="2">
    <source>
        <dbReference type="Pfam" id="PF12697"/>
    </source>
</evidence>
<feature type="transmembrane region" description="Helical" evidence="1">
    <location>
        <begin position="227"/>
        <end position="250"/>
    </location>
</feature>
<dbReference type="SUPFAM" id="SSF53474">
    <property type="entry name" value="alpha/beta-Hydrolases"/>
    <property type="match status" value="1"/>
</dbReference>
<evidence type="ECO:0000313" key="3">
    <source>
        <dbReference type="EMBL" id="MFC3981375.1"/>
    </source>
</evidence>
<keyword evidence="1" id="KW-0812">Transmembrane</keyword>
<dbReference type="InterPro" id="IPR050266">
    <property type="entry name" value="AB_hydrolase_sf"/>
</dbReference>
<evidence type="ECO:0000256" key="1">
    <source>
        <dbReference type="SAM" id="Phobius"/>
    </source>
</evidence>
<keyword evidence="1" id="KW-0472">Membrane</keyword>
<name>A0ABV8F068_9ACTN</name>
<dbReference type="PANTHER" id="PTHR43798">
    <property type="entry name" value="MONOACYLGLYCEROL LIPASE"/>
    <property type="match status" value="1"/>
</dbReference>
<organism evidence="3 4">
    <name type="scientific">Streptosporangium jomthongense</name>
    <dbReference type="NCBI Taxonomy" id="1193683"/>
    <lineage>
        <taxon>Bacteria</taxon>
        <taxon>Bacillati</taxon>
        <taxon>Actinomycetota</taxon>
        <taxon>Actinomycetes</taxon>
        <taxon>Streptosporangiales</taxon>
        <taxon>Streptosporangiaceae</taxon>
        <taxon>Streptosporangium</taxon>
    </lineage>
</organism>
<feature type="transmembrane region" description="Helical" evidence="1">
    <location>
        <begin position="79"/>
        <end position="98"/>
    </location>
</feature>
<reference evidence="4" key="1">
    <citation type="journal article" date="2019" name="Int. J. Syst. Evol. Microbiol.">
        <title>The Global Catalogue of Microorganisms (GCM) 10K type strain sequencing project: providing services to taxonomists for standard genome sequencing and annotation.</title>
        <authorList>
            <consortium name="The Broad Institute Genomics Platform"/>
            <consortium name="The Broad Institute Genome Sequencing Center for Infectious Disease"/>
            <person name="Wu L."/>
            <person name="Ma J."/>
        </authorList>
    </citation>
    <scope>NUCLEOTIDE SEQUENCE [LARGE SCALE GENOMIC DNA]</scope>
    <source>
        <strain evidence="4">TBRC 7912</strain>
    </source>
</reference>
<comment type="caution">
    <text evidence="3">The sequence shown here is derived from an EMBL/GenBank/DDBJ whole genome shotgun (WGS) entry which is preliminary data.</text>
</comment>
<keyword evidence="4" id="KW-1185">Reference proteome</keyword>
<keyword evidence="1" id="KW-1133">Transmembrane helix</keyword>
<protein>
    <submittedName>
        <fullName evidence="3">Alpha/beta fold hydrolase</fullName>
    </submittedName>
</protein>
<feature type="domain" description="AB hydrolase-1" evidence="2">
    <location>
        <begin position="238"/>
        <end position="471"/>
    </location>
</feature>
<dbReference type="Pfam" id="PF12697">
    <property type="entry name" value="Abhydrolase_6"/>
    <property type="match status" value="1"/>
</dbReference>
<dbReference type="InterPro" id="IPR009339">
    <property type="entry name" value="DUF998"/>
</dbReference>